<feature type="transmembrane region" description="Helical" evidence="1">
    <location>
        <begin position="229"/>
        <end position="247"/>
    </location>
</feature>
<dbReference type="EMBL" id="BAABYW010000001">
    <property type="protein sequence ID" value="GAA6408235.1"/>
    <property type="molecule type" value="Genomic_DNA"/>
</dbReference>
<gene>
    <name evidence="2" type="ORF">K040078D81_23520</name>
</gene>
<evidence type="ECO:0000313" key="3">
    <source>
        <dbReference type="Proteomes" id="UP001600943"/>
    </source>
</evidence>
<proteinExistence type="predicted"/>
<feature type="transmembrane region" description="Helical" evidence="1">
    <location>
        <begin position="357"/>
        <end position="375"/>
    </location>
</feature>
<name>A0ABQ0B9U8_9FIRM</name>
<dbReference type="RefSeq" id="WP_390405441.1">
    <property type="nucleotide sequence ID" value="NZ_BAABYW010000001.1"/>
</dbReference>
<comment type="caution">
    <text evidence="2">The sequence shown here is derived from an EMBL/GenBank/DDBJ whole genome shotgun (WGS) entry which is preliminary data.</text>
</comment>
<keyword evidence="3" id="KW-1185">Reference proteome</keyword>
<feature type="transmembrane region" description="Helical" evidence="1">
    <location>
        <begin position="298"/>
        <end position="317"/>
    </location>
</feature>
<keyword evidence="1" id="KW-1133">Transmembrane helix</keyword>
<evidence type="ECO:0000256" key="1">
    <source>
        <dbReference type="SAM" id="Phobius"/>
    </source>
</evidence>
<feature type="transmembrane region" description="Helical" evidence="1">
    <location>
        <begin position="199"/>
        <end position="217"/>
    </location>
</feature>
<keyword evidence="1" id="KW-0472">Membrane</keyword>
<evidence type="ECO:0008006" key="4">
    <source>
        <dbReference type="Google" id="ProtNLM"/>
    </source>
</evidence>
<evidence type="ECO:0000313" key="2">
    <source>
        <dbReference type="EMBL" id="GAA6408235.1"/>
    </source>
</evidence>
<feature type="transmembrane region" description="Helical" evidence="1">
    <location>
        <begin position="324"/>
        <end position="345"/>
    </location>
</feature>
<reference evidence="2 3" key="1">
    <citation type="submission" date="2024-04" db="EMBL/GenBank/DDBJ databases">
        <title>Defined microbial consortia suppress multidrug-resistant proinflammatory Enterobacteriaceae via ecological control.</title>
        <authorList>
            <person name="Furuichi M."/>
            <person name="Kawaguchi T."/>
            <person name="Pust M."/>
            <person name="Yasuma K."/>
            <person name="Plichta D."/>
            <person name="Hasegawa N."/>
            <person name="Ohya T."/>
            <person name="Bhattarai S."/>
            <person name="Sasajima S."/>
            <person name="Aoto Y."/>
            <person name="Tuganbaev T."/>
            <person name="Yaginuma M."/>
            <person name="Ueda M."/>
            <person name="Okahashi N."/>
            <person name="Amafuji K."/>
            <person name="Kiridooshi Y."/>
            <person name="Sugita K."/>
            <person name="Strazar M."/>
            <person name="Skelly A."/>
            <person name="Suda W."/>
            <person name="Hattori M."/>
            <person name="Nakamoto N."/>
            <person name="Caballero S."/>
            <person name="Norman J."/>
            <person name="Olle B."/>
            <person name="Tanoue T."/>
            <person name="Arita M."/>
            <person name="Bucci V."/>
            <person name="Atarashi K."/>
            <person name="Xavier R."/>
            <person name="Honda K."/>
        </authorList>
    </citation>
    <scope>NUCLEOTIDE SEQUENCE [LARGE SCALE GENOMIC DNA]</scope>
    <source>
        <strain evidence="3">k04-0078-D8-1</strain>
    </source>
</reference>
<accession>A0ABQ0B9U8</accession>
<dbReference type="Proteomes" id="UP001600943">
    <property type="component" value="Unassembled WGS sequence"/>
</dbReference>
<organism evidence="2 3">
    <name type="scientific">Blautia hominis</name>
    <dbReference type="NCBI Taxonomy" id="2025493"/>
    <lineage>
        <taxon>Bacteria</taxon>
        <taxon>Bacillati</taxon>
        <taxon>Bacillota</taxon>
        <taxon>Clostridia</taxon>
        <taxon>Lachnospirales</taxon>
        <taxon>Lachnospiraceae</taxon>
        <taxon>Blautia</taxon>
    </lineage>
</organism>
<protein>
    <recommendedName>
        <fullName evidence="4">MacB-like periplasmic core domain-containing protein</fullName>
    </recommendedName>
</protein>
<keyword evidence="1" id="KW-0812">Transmembrane</keyword>
<dbReference type="PROSITE" id="PS51257">
    <property type="entry name" value="PROKAR_LIPOPROTEIN"/>
    <property type="match status" value="1"/>
</dbReference>
<sequence length="379" mass="42303">MRRIAGYMTTLLLGAGCFICLAQTLLYGQTDTGKDTCILQTEALPDETGESEFLFTLWGESKNIPITVPNLNRAADASLITVSGNSDLVMSGSRILDSGDTKSCLIDEKVSMELYGSTAICGEKLMIGSREYEVAGILYGDSGTVLVQADQDTKAILDRASLRISDEENVQETIRRFSSSTGLQGIRIPLHLYGILTRGLLRILISLTLFLLLFRIFVKIRAYGSIKSIFLLLILVLLSAGACIWILDLDIRIPREMLPSKWSDFEFWSDLLKQKTEEISLLWTTEKSTPELHYFMNFLKSVLSGLGAALLGTLFLNRVKIKNLCGLAAMTVFFLLLSFSFAVFYVPDGSALVQERVFWLFFPLCFWLKYLDATVHSIL</sequence>